<dbReference type="InterPro" id="IPR058922">
    <property type="entry name" value="WHD_DRP"/>
</dbReference>
<comment type="similarity">
    <text evidence="1">Belongs to the disease resistance NB-LRR family.</text>
</comment>
<dbReference type="InterPro" id="IPR032675">
    <property type="entry name" value="LRR_dom_sf"/>
</dbReference>
<evidence type="ECO:0000256" key="5">
    <source>
        <dbReference type="ARBA" id="ARBA00022840"/>
    </source>
</evidence>
<keyword evidence="5" id="KW-0067">ATP-binding</keyword>
<evidence type="ECO:0000313" key="10">
    <source>
        <dbReference type="Proteomes" id="UP000653305"/>
    </source>
</evidence>
<keyword evidence="3" id="KW-0547">Nucleotide-binding</keyword>
<evidence type="ECO:0000259" key="6">
    <source>
        <dbReference type="Pfam" id="PF00931"/>
    </source>
</evidence>
<dbReference type="InterPro" id="IPR036388">
    <property type="entry name" value="WH-like_DNA-bd_sf"/>
</dbReference>
<evidence type="ECO:0000259" key="7">
    <source>
        <dbReference type="Pfam" id="PF23559"/>
    </source>
</evidence>
<keyword evidence="4" id="KW-0611">Plant defense</keyword>
<dbReference type="InterPro" id="IPR055414">
    <property type="entry name" value="LRR_R13L4/SHOC2-like"/>
</dbReference>
<protein>
    <submittedName>
        <fullName evidence="9">Putative disease resistance protein rga1</fullName>
    </submittedName>
</protein>
<evidence type="ECO:0000256" key="3">
    <source>
        <dbReference type="ARBA" id="ARBA00022741"/>
    </source>
</evidence>
<keyword evidence="10" id="KW-1185">Reference proteome</keyword>
<comment type="caution">
    <text evidence="9">The sequence shown here is derived from an EMBL/GenBank/DDBJ whole genome shotgun (WGS) entry which is preliminary data.</text>
</comment>
<evidence type="ECO:0000256" key="1">
    <source>
        <dbReference type="ARBA" id="ARBA00008894"/>
    </source>
</evidence>
<dbReference type="PANTHER" id="PTHR36766">
    <property type="entry name" value="PLANT BROAD-SPECTRUM MILDEW RESISTANCE PROTEIN RPW8"/>
    <property type="match status" value="1"/>
</dbReference>
<feature type="domain" description="Disease resistance R13L4/SHOC-2-like LRR" evidence="8">
    <location>
        <begin position="388"/>
        <end position="681"/>
    </location>
</feature>
<gene>
    <name evidence="9" type="ORF">PHJA_002215900</name>
</gene>
<dbReference type="Gene3D" id="3.40.50.300">
    <property type="entry name" value="P-loop containing nucleotide triphosphate hydrolases"/>
    <property type="match status" value="1"/>
</dbReference>
<proteinExistence type="inferred from homology"/>
<dbReference type="AlphaFoldDB" id="A0A830CP11"/>
<dbReference type="EMBL" id="BMAC01000641">
    <property type="protein sequence ID" value="GFQ00720.1"/>
    <property type="molecule type" value="Genomic_DNA"/>
</dbReference>
<dbReference type="Gene3D" id="1.10.10.10">
    <property type="entry name" value="Winged helix-like DNA-binding domain superfamily/Winged helix DNA-binding domain"/>
    <property type="match status" value="1"/>
</dbReference>
<dbReference type="GO" id="GO:0043531">
    <property type="term" value="F:ADP binding"/>
    <property type="evidence" value="ECO:0007669"/>
    <property type="project" value="InterPro"/>
</dbReference>
<evidence type="ECO:0000256" key="2">
    <source>
        <dbReference type="ARBA" id="ARBA00022737"/>
    </source>
</evidence>
<dbReference type="PANTHER" id="PTHR36766:SF55">
    <property type="entry name" value="OS11G0492900 PROTEIN"/>
    <property type="match status" value="1"/>
</dbReference>
<dbReference type="SUPFAM" id="SSF52058">
    <property type="entry name" value="L domain-like"/>
    <property type="match status" value="2"/>
</dbReference>
<dbReference type="OrthoDB" id="1935327at2759"/>
<dbReference type="Pfam" id="PF00931">
    <property type="entry name" value="NB-ARC"/>
    <property type="match status" value="1"/>
</dbReference>
<keyword evidence="2" id="KW-0677">Repeat</keyword>
<evidence type="ECO:0000256" key="4">
    <source>
        <dbReference type="ARBA" id="ARBA00022821"/>
    </source>
</evidence>
<accession>A0A830CP11</accession>
<sequence>MDLSLGSRFPPPEKVFGRDIEKNLILFKLFEPDKKGTQLSTVSVLGGCGIGKTALARLVYEDDVVKEHFELRAWVNVHGPELKLHHAAQGILTSAMGMSCSVDDMDDLDEMVRDVLHSNKCLIVFDGIDSMAEDSWFHMNQHWFGFVDLGSRVLITTPSEVVANLVTENPFVLSRLSTDDSLSLFRYLSYRSSELVARNVAALCQGNPLLLKLVGSLIFNGSLGNRLSSDGILSTHSDESAVVKMCVSALPRELREFLAYCSFFSKGYAMDKEKIIRMWIANGIVMPSQRNEDDGAYYFDQLLSSSFFTDITRDEYIKEFRMPGLIHKAAEDVASTLLKEKFGVISSIDENVGRLSIVLPSPGEYYSSQRLRVLILSPTIYLGGCLEHSLVEFKELKSLDLSCSGIHNLSDDICGLQELRYLNMSYTRIESLPDSIEDLSKLQTMDLSWCYHLKNLPEGMRKLTRMRHLDLTRCESLSYLPSGIEFLTSLNSMPLFVLGEDRVSAGLDELGSLNNLRGRLEIRNLENVREISEAKDAKLGQKNIHHLGLSWSQNADNCYDVLKHLEPHESLQVLDLTNYMGSRFPRRMNRLYGLIKISINNCGCKELPSLGHLPWLKDLQLKGMSKLSYIDQEFYGYGRPGHIFPSLEKLGLYDMPMLVDWYRFGGSDTRAFPRIKTLTIQGCTKLDHLPYFPTLPDLIVCNSNFHVLSSLDRFTSLSSLLIKDMEVWNVPELCMLRSLKKLILFNIKDHNIFVGEQNSFLSLEHLGFVQCHNLKRIFFSSPTSNLQKLHIKDCQNLEVIVWFEEIPALFELIVEDCPRADLNIQTYRFRSLRKLIIKNCGKSGLYLGDIIGDLEKLEYLFIDGCPELESQLQARPEYISHIPCVILNNLKATYEDSKHFGRKLKLLTTGND</sequence>
<dbReference type="InterPro" id="IPR027417">
    <property type="entry name" value="P-loop_NTPase"/>
</dbReference>
<dbReference type="Proteomes" id="UP000653305">
    <property type="component" value="Unassembled WGS sequence"/>
</dbReference>
<feature type="domain" description="Disease resistance protein winged helix" evidence="7">
    <location>
        <begin position="264"/>
        <end position="328"/>
    </location>
</feature>
<evidence type="ECO:0000313" key="9">
    <source>
        <dbReference type="EMBL" id="GFQ00720.1"/>
    </source>
</evidence>
<dbReference type="GO" id="GO:0006952">
    <property type="term" value="P:defense response"/>
    <property type="evidence" value="ECO:0007669"/>
    <property type="project" value="UniProtKB-KW"/>
</dbReference>
<dbReference type="Pfam" id="PF23598">
    <property type="entry name" value="LRR_14"/>
    <property type="match status" value="1"/>
</dbReference>
<organism evidence="9 10">
    <name type="scientific">Phtheirospermum japonicum</name>
    <dbReference type="NCBI Taxonomy" id="374723"/>
    <lineage>
        <taxon>Eukaryota</taxon>
        <taxon>Viridiplantae</taxon>
        <taxon>Streptophyta</taxon>
        <taxon>Embryophyta</taxon>
        <taxon>Tracheophyta</taxon>
        <taxon>Spermatophyta</taxon>
        <taxon>Magnoliopsida</taxon>
        <taxon>eudicotyledons</taxon>
        <taxon>Gunneridae</taxon>
        <taxon>Pentapetalae</taxon>
        <taxon>asterids</taxon>
        <taxon>lamiids</taxon>
        <taxon>Lamiales</taxon>
        <taxon>Orobanchaceae</taxon>
        <taxon>Orobanchaceae incertae sedis</taxon>
        <taxon>Phtheirospermum</taxon>
    </lineage>
</organism>
<reference evidence="9" key="1">
    <citation type="submission" date="2020-07" db="EMBL/GenBank/DDBJ databases">
        <title>Ethylene signaling mediates host invasion by parasitic plants.</title>
        <authorList>
            <person name="Yoshida S."/>
        </authorList>
    </citation>
    <scope>NUCLEOTIDE SEQUENCE</scope>
    <source>
        <strain evidence="9">Okayama</strain>
    </source>
</reference>
<feature type="domain" description="NB-ARC" evidence="6">
    <location>
        <begin position="26"/>
        <end position="187"/>
    </location>
</feature>
<dbReference type="Gene3D" id="3.80.10.10">
    <property type="entry name" value="Ribonuclease Inhibitor"/>
    <property type="match status" value="3"/>
</dbReference>
<name>A0A830CP11_9LAMI</name>
<dbReference type="InterPro" id="IPR002182">
    <property type="entry name" value="NB-ARC"/>
</dbReference>
<dbReference type="PRINTS" id="PR00364">
    <property type="entry name" value="DISEASERSIST"/>
</dbReference>
<evidence type="ECO:0000259" key="8">
    <source>
        <dbReference type="Pfam" id="PF23598"/>
    </source>
</evidence>
<dbReference type="Pfam" id="PF23559">
    <property type="entry name" value="WHD_DRP"/>
    <property type="match status" value="1"/>
</dbReference>
<dbReference type="SUPFAM" id="SSF52540">
    <property type="entry name" value="P-loop containing nucleoside triphosphate hydrolases"/>
    <property type="match status" value="1"/>
</dbReference>